<evidence type="ECO:0000256" key="1">
    <source>
        <dbReference type="SAM" id="MobiDB-lite"/>
    </source>
</evidence>
<evidence type="ECO:0000313" key="2">
    <source>
        <dbReference type="EMBL" id="QHU04667.1"/>
    </source>
</evidence>
<organism evidence="2">
    <name type="scientific">viral metagenome</name>
    <dbReference type="NCBI Taxonomy" id="1070528"/>
    <lineage>
        <taxon>unclassified sequences</taxon>
        <taxon>metagenomes</taxon>
        <taxon>organismal metagenomes</taxon>
    </lineage>
</organism>
<dbReference type="AlphaFoldDB" id="A0A6C0JJP0"/>
<dbReference type="EMBL" id="MN740403">
    <property type="protein sequence ID" value="QHU04667.1"/>
    <property type="molecule type" value="Genomic_DNA"/>
</dbReference>
<feature type="compositionally biased region" description="Basic residues" evidence="1">
    <location>
        <begin position="205"/>
        <end position="235"/>
    </location>
</feature>
<sequence length="235" mass="24053">MEALPQVFGQLEAAVTALPDTYTGKEGYKAWIADAKLKYATPPTDVNGYITGLKAAGTALRGKMAVPDVPVAAPVMAAVAAAPAGAAAAPPAGAAAAPPVVTTQTPVVTTQTPVDTAATTQTPVDTAATTQTPVVTTQTPVDTAATTQTPVVTTQTPVDTAATTQTPVELEKAEAAPRPLIEVLSSTEAQPGRVTNPDGLDGGRYRKTHHQTPKRRRSGKKGRKGLSKKKTGSRK</sequence>
<protein>
    <submittedName>
        <fullName evidence="2">Uncharacterized protein</fullName>
    </submittedName>
</protein>
<accession>A0A6C0JJP0</accession>
<feature type="compositionally biased region" description="Low complexity" evidence="1">
    <location>
        <begin position="114"/>
        <end position="168"/>
    </location>
</feature>
<proteinExistence type="predicted"/>
<reference evidence="2" key="1">
    <citation type="journal article" date="2020" name="Nature">
        <title>Giant virus diversity and host interactions through global metagenomics.</title>
        <authorList>
            <person name="Schulz F."/>
            <person name="Roux S."/>
            <person name="Paez-Espino D."/>
            <person name="Jungbluth S."/>
            <person name="Walsh D.A."/>
            <person name="Denef V.J."/>
            <person name="McMahon K.D."/>
            <person name="Konstantinidis K.T."/>
            <person name="Eloe-Fadrosh E.A."/>
            <person name="Kyrpides N.C."/>
            <person name="Woyke T."/>
        </authorList>
    </citation>
    <scope>NUCLEOTIDE SEQUENCE</scope>
    <source>
        <strain evidence="2">GVMAG-M-3300027708-51</strain>
    </source>
</reference>
<name>A0A6C0JJP0_9ZZZZ</name>
<feature type="region of interest" description="Disordered" evidence="1">
    <location>
        <begin position="114"/>
        <end position="235"/>
    </location>
</feature>